<dbReference type="OrthoDB" id="9787658at2"/>
<dbReference type="InterPro" id="IPR054545">
    <property type="entry name" value="ApeI-like"/>
</dbReference>
<dbReference type="Pfam" id="PF22818">
    <property type="entry name" value="ApeI-like"/>
    <property type="match status" value="1"/>
</dbReference>
<dbReference type="InterPro" id="IPR029069">
    <property type="entry name" value="HotDog_dom_sf"/>
</dbReference>
<organism evidence="2 3">
    <name type="scientific">Saccharothrix carnea</name>
    <dbReference type="NCBI Taxonomy" id="1280637"/>
    <lineage>
        <taxon>Bacteria</taxon>
        <taxon>Bacillati</taxon>
        <taxon>Actinomycetota</taxon>
        <taxon>Actinomycetes</taxon>
        <taxon>Pseudonocardiales</taxon>
        <taxon>Pseudonocardiaceae</taxon>
        <taxon>Saccharothrix</taxon>
    </lineage>
</organism>
<sequence>MTGLFGSPVEVVERSATTTVARMVVAPDDPVFAGHLPGFPIYPGVAVVEFAHRASGRARLAAVESARFLRPTFPGTTLTARLTWDDTGRRCSAVVSDDDGVVARIKLGYEP</sequence>
<proteinExistence type="predicted"/>
<evidence type="ECO:0000313" key="2">
    <source>
        <dbReference type="EMBL" id="PSL53053.1"/>
    </source>
</evidence>
<comment type="caution">
    <text evidence="2">The sequence shown here is derived from an EMBL/GenBank/DDBJ whole genome shotgun (WGS) entry which is preliminary data.</text>
</comment>
<gene>
    <name evidence="2" type="ORF">B0I31_110144</name>
</gene>
<evidence type="ECO:0000313" key="3">
    <source>
        <dbReference type="Proteomes" id="UP000241118"/>
    </source>
</evidence>
<protein>
    <submittedName>
        <fullName evidence="2">3-hydroxyacyl-[acyl-carrier-protein] dehydratase</fullName>
    </submittedName>
</protein>
<dbReference type="RefSeq" id="WP_106618385.1">
    <property type="nucleotide sequence ID" value="NZ_PYAX01000010.1"/>
</dbReference>
<reference evidence="2 3" key="1">
    <citation type="submission" date="2018-03" db="EMBL/GenBank/DDBJ databases">
        <title>Genomic Encyclopedia of Type Strains, Phase III (KMG-III): the genomes of soil and plant-associated and newly described type strains.</title>
        <authorList>
            <person name="Whitman W."/>
        </authorList>
    </citation>
    <scope>NUCLEOTIDE SEQUENCE [LARGE SCALE GENOMIC DNA]</scope>
    <source>
        <strain evidence="2 3">CGMCC 4.7097</strain>
    </source>
</reference>
<keyword evidence="3" id="KW-1185">Reference proteome</keyword>
<accession>A0A2P8I3L6</accession>
<dbReference type="Gene3D" id="3.10.129.10">
    <property type="entry name" value="Hotdog Thioesterase"/>
    <property type="match status" value="1"/>
</dbReference>
<name>A0A2P8I3L6_SACCR</name>
<feature type="domain" description="ApeI dehydratase-like" evidence="1">
    <location>
        <begin position="15"/>
        <end position="95"/>
    </location>
</feature>
<dbReference type="SUPFAM" id="SSF54637">
    <property type="entry name" value="Thioesterase/thiol ester dehydrase-isomerase"/>
    <property type="match status" value="1"/>
</dbReference>
<dbReference type="EMBL" id="PYAX01000010">
    <property type="protein sequence ID" value="PSL53053.1"/>
    <property type="molecule type" value="Genomic_DNA"/>
</dbReference>
<dbReference type="AlphaFoldDB" id="A0A2P8I3L6"/>
<dbReference type="Proteomes" id="UP000241118">
    <property type="component" value="Unassembled WGS sequence"/>
</dbReference>
<evidence type="ECO:0000259" key="1">
    <source>
        <dbReference type="Pfam" id="PF22818"/>
    </source>
</evidence>